<organism evidence="1 2">
    <name type="scientific">Desulfuromonas acetoxidans (strain DSM 684 / 11070)</name>
    <dbReference type="NCBI Taxonomy" id="281689"/>
    <lineage>
        <taxon>Bacteria</taxon>
        <taxon>Pseudomonadati</taxon>
        <taxon>Thermodesulfobacteriota</taxon>
        <taxon>Desulfuromonadia</taxon>
        <taxon>Desulfuromonadales</taxon>
        <taxon>Desulfuromonadaceae</taxon>
        <taxon>Desulfuromonas</taxon>
    </lineage>
</organism>
<dbReference type="Proteomes" id="UP000005695">
    <property type="component" value="Unassembled WGS sequence"/>
</dbReference>
<comment type="caution">
    <text evidence="1">The sequence shown here is derived from an EMBL/GenBank/DDBJ whole genome shotgun (WGS) entry which is preliminary data.</text>
</comment>
<dbReference type="InterPro" id="IPR008228">
    <property type="entry name" value="UCP006173"/>
</dbReference>
<reference evidence="1" key="2">
    <citation type="submission" date="2006-05" db="EMBL/GenBank/DDBJ databases">
        <title>Sequencing of the draft genome and assembly of Desulfuromonas acetoxidans DSM 684.</title>
        <authorList>
            <consortium name="US DOE Joint Genome Institute (JGI-PGF)"/>
            <person name="Copeland A."/>
            <person name="Lucas S."/>
            <person name="Lapidus A."/>
            <person name="Barry K."/>
            <person name="Detter J.C."/>
            <person name="Glavina del Rio T."/>
            <person name="Hammon N."/>
            <person name="Israni S."/>
            <person name="Dalin E."/>
            <person name="Tice H."/>
            <person name="Bruce D."/>
            <person name="Pitluck S."/>
            <person name="Richardson P."/>
        </authorList>
    </citation>
    <scope>NUCLEOTIDE SEQUENCE [LARGE SCALE GENOMIC DNA]</scope>
    <source>
        <strain evidence="1">DSM 684</strain>
    </source>
</reference>
<reference evidence="1" key="1">
    <citation type="submission" date="2006-05" db="EMBL/GenBank/DDBJ databases">
        <title>Annotation of the draft genome assembly of Desulfuromonas acetoxidans DSM 684.</title>
        <authorList>
            <consortium name="US DOE Joint Genome Institute (JGI-ORNL)"/>
            <person name="Larimer F."/>
            <person name="Land M."/>
            <person name="Hauser L."/>
        </authorList>
    </citation>
    <scope>NUCLEOTIDE SEQUENCE [LARGE SCALE GENOMIC DNA]</scope>
    <source>
        <strain evidence="1">DSM 684</strain>
    </source>
</reference>
<dbReference type="EMBL" id="AAEW02000006">
    <property type="protein sequence ID" value="EAT16280.1"/>
    <property type="molecule type" value="Genomic_DNA"/>
</dbReference>
<evidence type="ECO:0008006" key="3">
    <source>
        <dbReference type="Google" id="ProtNLM"/>
    </source>
</evidence>
<dbReference type="PANTHER" id="PTHR37421:SF1">
    <property type="entry name" value="UPF0260 PROTEIN YCGN"/>
    <property type="match status" value="1"/>
</dbReference>
<name>Q1K0S8_DESA6</name>
<dbReference type="PANTHER" id="PTHR37421">
    <property type="entry name" value="UPF0260 PROTEIN YCGN"/>
    <property type="match status" value="1"/>
</dbReference>
<evidence type="ECO:0000313" key="2">
    <source>
        <dbReference type="Proteomes" id="UP000005695"/>
    </source>
</evidence>
<accession>Q1K0S8</accession>
<keyword evidence="2" id="KW-1185">Reference proteome</keyword>
<gene>
    <name evidence="1" type="ORF">Dace_1744</name>
</gene>
<dbReference type="AlphaFoldDB" id="Q1K0S8"/>
<evidence type="ECO:0000313" key="1">
    <source>
        <dbReference type="EMBL" id="EAT16280.1"/>
    </source>
</evidence>
<sequence>MRSKRFWRPYVTRAHLRPGSPEWEELCQRCARCCYEKLEYCGEIFYTASPCPHLDESTQRCRVYSNRTVEQPDCAALTPEIIAMGVLPQGCPYRRFAPDSPLPKISSELPDEIRRQLNLDL</sequence>
<protein>
    <recommendedName>
        <fullName evidence="3">YcgN family cysteine cluster protein</fullName>
    </recommendedName>
</protein>
<proteinExistence type="predicted"/>